<keyword evidence="3 9" id="KW-0489">Methyltransferase</keyword>
<dbReference type="AlphaFoldDB" id="A0A917Q1Y2"/>
<evidence type="ECO:0000256" key="7">
    <source>
        <dbReference type="ARBA" id="ARBA00060552"/>
    </source>
</evidence>
<reference evidence="10" key="1">
    <citation type="journal article" date="2014" name="Int. J. Syst. Evol. Microbiol.">
        <title>Complete genome sequence of Corynebacterium casei LMG S-19264T (=DSM 44701T), isolated from a smear-ripened cheese.</title>
        <authorList>
            <consortium name="US DOE Joint Genome Institute (JGI-PGF)"/>
            <person name="Walter F."/>
            <person name="Albersmeier A."/>
            <person name="Kalinowski J."/>
            <person name="Ruckert C."/>
        </authorList>
    </citation>
    <scope>NUCLEOTIDE SEQUENCE</scope>
    <source>
        <strain evidence="10">JCM 12580</strain>
    </source>
</reference>
<name>A0A917Q1Y2_9BACI</name>
<feature type="binding site" evidence="9">
    <location>
        <position position="134"/>
    </location>
    <ligand>
        <name>S-adenosyl-L-methionine</name>
        <dbReference type="ChEBI" id="CHEBI:59789"/>
    </ligand>
</feature>
<dbReference type="CDD" id="cd02440">
    <property type="entry name" value="AdoMet_MTases"/>
    <property type="match status" value="1"/>
</dbReference>
<organism evidence="10 11">
    <name type="scientific">Lentibacillus kapialis</name>
    <dbReference type="NCBI Taxonomy" id="340214"/>
    <lineage>
        <taxon>Bacteria</taxon>
        <taxon>Bacillati</taxon>
        <taxon>Bacillota</taxon>
        <taxon>Bacilli</taxon>
        <taxon>Bacillales</taxon>
        <taxon>Bacillaceae</taxon>
        <taxon>Lentibacillus</taxon>
    </lineage>
</organism>
<comment type="catalytic activity">
    <reaction evidence="1 9">
        <text>guanosine(46) in tRNA + S-adenosyl-L-methionine = N(7)-methylguanosine(46) in tRNA + S-adenosyl-L-homocysteine</text>
        <dbReference type="Rhea" id="RHEA:42708"/>
        <dbReference type="Rhea" id="RHEA-COMP:10188"/>
        <dbReference type="Rhea" id="RHEA-COMP:10189"/>
        <dbReference type="ChEBI" id="CHEBI:57856"/>
        <dbReference type="ChEBI" id="CHEBI:59789"/>
        <dbReference type="ChEBI" id="CHEBI:74269"/>
        <dbReference type="ChEBI" id="CHEBI:74480"/>
        <dbReference type="EC" id="2.1.1.33"/>
    </reaction>
</comment>
<feature type="binding site" evidence="9">
    <location>
        <position position="60"/>
    </location>
    <ligand>
        <name>S-adenosyl-L-methionine</name>
        <dbReference type="ChEBI" id="CHEBI:59789"/>
    </ligand>
</feature>
<dbReference type="GO" id="GO:0008176">
    <property type="term" value="F:tRNA (guanine(46)-N7)-methyltransferase activity"/>
    <property type="evidence" value="ECO:0007669"/>
    <property type="project" value="UniProtKB-UniRule"/>
</dbReference>
<comment type="pathway">
    <text evidence="7 9">tRNA modification; N(7)-methylguanine-tRNA biosynthesis.</text>
</comment>
<keyword evidence="4 9" id="KW-0808">Transferase</keyword>
<dbReference type="FunFam" id="3.40.50.150:FF:000035">
    <property type="entry name" value="tRNA (guanine-N(7)-)-methyltransferase"/>
    <property type="match status" value="1"/>
</dbReference>
<dbReference type="PROSITE" id="PS51625">
    <property type="entry name" value="SAM_MT_TRMB"/>
    <property type="match status" value="1"/>
</dbReference>
<feature type="binding site" evidence="9">
    <location>
        <begin position="207"/>
        <end position="210"/>
    </location>
    <ligand>
        <name>substrate</name>
    </ligand>
</feature>
<dbReference type="Pfam" id="PF02390">
    <property type="entry name" value="Methyltransf_4"/>
    <property type="match status" value="1"/>
</dbReference>
<dbReference type="GO" id="GO:0043527">
    <property type="term" value="C:tRNA methyltransferase complex"/>
    <property type="evidence" value="ECO:0007669"/>
    <property type="project" value="TreeGrafter"/>
</dbReference>
<gene>
    <name evidence="9 10" type="primary">trmB</name>
    <name evidence="10" type="ORF">GCM10007063_31620</name>
</gene>
<dbReference type="SUPFAM" id="SSF53335">
    <property type="entry name" value="S-adenosyl-L-methionine-dependent methyltransferases"/>
    <property type="match status" value="1"/>
</dbReference>
<dbReference type="InterPro" id="IPR029063">
    <property type="entry name" value="SAM-dependent_MTases_sf"/>
</dbReference>
<protein>
    <recommendedName>
        <fullName evidence="9">tRNA (guanine-N(7)-)-methyltransferase</fullName>
        <ecNumber evidence="9">2.1.1.33</ecNumber>
    </recommendedName>
    <alternativeName>
        <fullName evidence="9">tRNA (guanine(46)-N(7))-methyltransferase</fullName>
    </alternativeName>
    <alternativeName>
        <fullName evidence="9">tRNA(m7G46)-methyltransferase</fullName>
    </alternativeName>
</protein>
<dbReference type="InterPro" id="IPR003358">
    <property type="entry name" value="tRNA_(Gua-N-7)_MeTrfase_Trmb"/>
</dbReference>
<accession>A0A917Q1Y2</accession>
<evidence type="ECO:0000256" key="5">
    <source>
        <dbReference type="ARBA" id="ARBA00022691"/>
    </source>
</evidence>
<reference evidence="10" key="2">
    <citation type="submission" date="2020-09" db="EMBL/GenBank/DDBJ databases">
        <authorList>
            <person name="Sun Q."/>
            <person name="Ohkuma M."/>
        </authorList>
    </citation>
    <scope>NUCLEOTIDE SEQUENCE</scope>
    <source>
        <strain evidence="10">JCM 12580</strain>
    </source>
</reference>
<evidence type="ECO:0000313" key="11">
    <source>
        <dbReference type="Proteomes" id="UP000658382"/>
    </source>
</evidence>
<comment type="caution">
    <text evidence="9">Lacks conserved residue(s) required for the propagation of feature annotation.</text>
</comment>
<evidence type="ECO:0000256" key="1">
    <source>
        <dbReference type="ARBA" id="ARBA00000142"/>
    </source>
</evidence>
<dbReference type="EC" id="2.1.1.33" evidence="9"/>
<dbReference type="Proteomes" id="UP000658382">
    <property type="component" value="Unassembled WGS sequence"/>
</dbReference>
<evidence type="ECO:0000256" key="9">
    <source>
        <dbReference type="HAMAP-Rule" id="MF_01057"/>
    </source>
</evidence>
<evidence type="ECO:0000256" key="8">
    <source>
        <dbReference type="ARBA" id="ARBA00060767"/>
    </source>
</evidence>
<dbReference type="PANTHER" id="PTHR23417">
    <property type="entry name" value="3-DEOXY-D-MANNO-OCTULOSONIC-ACID TRANSFERASE/TRNA GUANINE-N 7 - -METHYLTRANSFERASE"/>
    <property type="match status" value="1"/>
</dbReference>
<dbReference type="InterPro" id="IPR055361">
    <property type="entry name" value="tRNA_methyltr_TrmB_bact"/>
</dbReference>
<dbReference type="EMBL" id="BMNQ01000069">
    <property type="protein sequence ID" value="GGK06706.1"/>
    <property type="molecule type" value="Genomic_DNA"/>
</dbReference>
<keyword evidence="11" id="KW-1185">Reference proteome</keyword>
<proteinExistence type="inferred from homology"/>
<feature type="binding site" evidence="9">
    <location>
        <position position="138"/>
    </location>
    <ligand>
        <name>substrate</name>
    </ligand>
</feature>
<feature type="binding site" evidence="9">
    <location>
        <position position="170"/>
    </location>
    <ligand>
        <name>substrate</name>
    </ligand>
</feature>
<comment type="similarity">
    <text evidence="8 9">Belongs to the class I-like SAM-binding methyltransferase superfamily. TrmB family.</text>
</comment>
<evidence type="ECO:0000313" key="10">
    <source>
        <dbReference type="EMBL" id="GGK06706.1"/>
    </source>
</evidence>
<feature type="binding site" evidence="9">
    <location>
        <position position="85"/>
    </location>
    <ligand>
        <name>S-adenosyl-L-methionine</name>
        <dbReference type="ChEBI" id="CHEBI:59789"/>
    </ligand>
</feature>
<dbReference type="PANTHER" id="PTHR23417:SF14">
    <property type="entry name" value="PENTACOTRIPEPTIDE-REPEAT REGION OF PRORP DOMAIN-CONTAINING PROTEIN"/>
    <property type="match status" value="1"/>
</dbReference>
<dbReference type="Gene3D" id="3.40.50.150">
    <property type="entry name" value="Vaccinia Virus protein VP39"/>
    <property type="match status" value="1"/>
</dbReference>
<keyword evidence="5 9" id="KW-0949">S-adenosyl-L-methionine</keyword>
<comment type="caution">
    <text evidence="10">The sequence shown here is derived from an EMBL/GenBank/DDBJ whole genome shotgun (WGS) entry which is preliminary data.</text>
</comment>
<dbReference type="NCBIfam" id="NF001080">
    <property type="entry name" value="PRK00121.2-2"/>
    <property type="match status" value="1"/>
</dbReference>
<feature type="binding site" evidence="9">
    <location>
        <position position="112"/>
    </location>
    <ligand>
        <name>S-adenosyl-L-methionine</name>
        <dbReference type="ChEBI" id="CHEBI:59789"/>
    </ligand>
</feature>
<keyword evidence="6 9" id="KW-0819">tRNA processing</keyword>
<evidence type="ECO:0000256" key="6">
    <source>
        <dbReference type="ARBA" id="ARBA00022694"/>
    </source>
</evidence>
<comment type="function">
    <text evidence="2 9">Catalyzes the formation of N(7)-methylguanine at position 46 (m7G46) in tRNA.</text>
</comment>
<dbReference type="HAMAP" id="MF_01057">
    <property type="entry name" value="tRNA_methyltr_TrmB"/>
    <property type="match status" value="1"/>
</dbReference>
<evidence type="ECO:0000256" key="2">
    <source>
        <dbReference type="ARBA" id="ARBA00003015"/>
    </source>
</evidence>
<evidence type="ECO:0000256" key="3">
    <source>
        <dbReference type="ARBA" id="ARBA00022603"/>
    </source>
</evidence>
<evidence type="ECO:0000256" key="4">
    <source>
        <dbReference type="ARBA" id="ARBA00022679"/>
    </source>
</evidence>
<sequence length="228" mass="26232">MPIIEREILKGELKAIMRQRHKPWADDFLKDNTHLIVPDAKSKRGKWRNMFGNNKPIYVEIGTGKGQFITGMAGQHPDINFIGIELAKSIIVMAGSKVKDAKRDNVLLLHEDAADLNELFAENEISLIYLNFSDPWPKKRHAKRRLTFHTFLSQYQHILQPEGEIVLKTDNQGLFEYSLVSLSQFGLELTEVKLDLHGAEDSENIMTEYEEKFSAKGQQIYRCRAQFS</sequence>
<dbReference type="NCBIfam" id="TIGR00091">
    <property type="entry name" value="tRNA (guanosine(46)-N7)-methyltransferase TrmB"/>
    <property type="match status" value="1"/>
</dbReference>